<dbReference type="EMBL" id="APBN01000003">
    <property type="protein sequence ID" value="EMT53008.1"/>
    <property type="molecule type" value="Genomic_DNA"/>
</dbReference>
<feature type="domain" description="Inosine/uridine-preferring nucleoside hydrolase" evidence="3">
    <location>
        <begin position="67"/>
        <end position="161"/>
    </location>
</feature>
<evidence type="ECO:0000256" key="1">
    <source>
        <dbReference type="ARBA" id="ARBA00022801"/>
    </source>
</evidence>
<evidence type="ECO:0000313" key="5">
    <source>
        <dbReference type="Proteomes" id="UP000012081"/>
    </source>
</evidence>
<dbReference type="InterPro" id="IPR023186">
    <property type="entry name" value="IUNH"/>
</dbReference>
<comment type="caution">
    <text evidence="4">The sequence shown here is derived from an EMBL/GenBank/DDBJ whole genome shotgun (WGS) entry which is preliminary data.</text>
</comment>
<dbReference type="SUPFAM" id="SSF53590">
    <property type="entry name" value="Nucleoside hydrolase"/>
    <property type="match status" value="1"/>
</dbReference>
<name>M8DHL0_9BACL</name>
<dbReference type="AlphaFoldDB" id="M8DHL0"/>
<protein>
    <recommendedName>
        <fullName evidence="3">Inosine/uridine-preferring nucleoside hydrolase domain-containing protein</fullName>
    </recommendedName>
</protein>
<keyword evidence="5" id="KW-1185">Reference proteome</keyword>
<keyword evidence="2" id="KW-0326">Glycosidase</keyword>
<dbReference type="STRING" id="1300222.I532_09522"/>
<dbReference type="PATRIC" id="fig|1300222.3.peg.1964"/>
<dbReference type="GO" id="GO:0006152">
    <property type="term" value="P:purine nucleoside catabolic process"/>
    <property type="evidence" value="ECO:0007669"/>
    <property type="project" value="TreeGrafter"/>
</dbReference>
<dbReference type="OrthoDB" id="2476447at2"/>
<proteinExistence type="predicted"/>
<dbReference type="InterPro" id="IPR001910">
    <property type="entry name" value="Inosine/uridine_hydrolase_dom"/>
</dbReference>
<dbReference type="PANTHER" id="PTHR12304">
    <property type="entry name" value="INOSINE-URIDINE PREFERRING NUCLEOSIDE HYDROLASE"/>
    <property type="match status" value="1"/>
</dbReference>
<dbReference type="RefSeq" id="WP_003387864.1">
    <property type="nucleotide sequence ID" value="NZ_APBN01000003.1"/>
</dbReference>
<evidence type="ECO:0000313" key="4">
    <source>
        <dbReference type="EMBL" id="EMT53008.1"/>
    </source>
</evidence>
<keyword evidence="1" id="KW-0378">Hydrolase</keyword>
<dbReference type="PANTHER" id="PTHR12304:SF4">
    <property type="entry name" value="URIDINE NUCLEOSIDASE"/>
    <property type="match status" value="1"/>
</dbReference>
<organism evidence="4 5">
    <name type="scientific">Brevibacillus borstelensis AK1</name>
    <dbReference type="NCBI Taxonomy" id="1300222"/>
    <lineage>
        <taxon>Bacteria</taxon>
        <taxon>Bacillati</taxon>
        <taxon>Bacillota</taxon>
        <taxon>Bacilli</taxon>
        <taxon>Bacillales</taxon>
        <taxon>Paenibacillaceae</taxon>
        <taxon>Brevibacillus</taxon>
    </lineage>
</organism>
<dbReference type="Pfam" id="PF01156">
    <property type="entry name" value="IU_nuc_hydro"/>
    <property type="match status" value="1"/>
</dbReference>
<evidence type="ECO:0000256" key="2">
    <source>
        <dbReference type="ARBA" id="ARBA00023295"/>
    </source>
</evidence>
<dbReference type="Proteomes" id="UP000012081">
    <property type="component" value="Unassembled WGS sequence"/>
</dbReference>
<dbReference type="Gene3D" id="3.90.245.10">
    <property type="entry name" value="Ribonucleoside hydrolase-like"/>
    <property type="match status" value="1"/>
</dbReference>
<dbReference type="GO" id="GO:0005829">
    <property type="term" value="C:cytosol"/>
    <property type="evidence" value="ECO:0007669"/>
    <property type="project" value="TreeGrafter"/>
</dbReference>
<reference evidence="4 5" key="1">
    <citation type="submission" date="2013-03" db="EMBL/GenBank/DDBJ databases">
        <title>Assembly of a new bacterial strain Brevibacillus borstelensis AK1.</title>
        <authorList>
            <person name="Rajan I."/>
            <person name="PoliReddy D."/>
            <person name="Sugumar T."/>
            <person name="Rathinam K."/>
            <person name="Alqarawi S."/>
            <person name="Khalil A.B."/>
            <person name="Sivakumar N."/>
        </authorList>
    </citation>
    <scope>NUCLEOTIDE SEQUENCE [LARGE SCALE GENOMIC DNA]</scope>
    <source>
        <strain evidence="4 5">AK1</strain>
    </source>
</reference>
<accession>M8DHL0</accession>
<dbReference type="InterPro" id="IPR036452">
    <property type="entry name" value="Ribo_hydro-like"/>
</dbReference>
<gene>
    <name evidence="4" type="ORF">I532_09522</name>
</gene>
<dbReference type="GO" id="GO:0008477">
    <property type="term" value="F:purine nucleosidase activity"/>
    <property type="evidence" value="ECO:0007669"/>
    <property type="project" value="TreeGrafter"/>
</dbReference>
<sequence length="246" mass="26030">MHTKKKMLLVTGEGTDHIPALRLALGSPDIELTGIVFGGPSQTEAMNQQTRQVLESAGQSGLLLAQAVQGAELIVRQADLHRGELILVTLGPLTELAKALQMDKELAKKFAAVIVKGGAIRVPGNVTPIAEANMHADPEAAALVLASKLPLLLVPLDATYALHMRMDGGNSLDACAAMMAAIHPEIAERQTLKISVDCQSTLSRGALIADLRAIPRVGIDTEVCLDIQTEPVVKRAMEVMGTGDKQ</sequence>
<evidence type="ECO:0000259" key="3">
    <source>
        <dbReference type="Pfam" id="PF01156"/>
    </source>
</evidence>